<feature type="transmembrane region" description="Helical" evidence="6">
    <location>
        <begin position="81"/>
        <end position="102"/>
    </location>
</feature>
<comment type="subcellular location">
    <subcellularLocation>
        <location evidence="1">Membrane</location>
        <topology evidence="1">Multi-pass membrane protein</topology>
    </subcellularLocation>
</comment>
<evidence type="ECO:0000256" key="5">
    <source>
        <dbReference type="SAM" id="MobiDB-lite"/>
    </source>
</evidence>
<feature type="transmembrane region" description="Helical" evidence="6">
    <location>
        <begin position="241"/>
        <end position="262"/>
    </location>
</feature>
<dbReference type="PANTHER" id="PTHR22950:SF461">
    <property type="entry name" value="AMINO ACID TRANSPORTER TRANSMEMBRANE DOMAIN-CONTAINING PROTEIN"/>
    <property type="match status" value="1"/>
</dbReference>
<gene>
    <name evidence="8" type="ORF">FRACYDRAFT_250378</name>
</gene>
<evidence type="ECO:0000256" key="2">
    <source>
        <dbReference type="ARBA" id="ARBA00022692"/>
    </source>
</evidence>
<keyword evidence="3 6" id="KW-1133">Transmembrane helix</keyword>
<organism evidence="8 9">
    <name type="scientific">Fragilariopsis cylindrus CCMP1102</name>
    <dbReference type="NCBI Taxonomy" id="635003"/>
    <lineage>
        <taxon>Eukaryota</taxon>
        <taxon>Sar</taxon>
        <taxon>Stramenopiles</taxon>
        <taxon>Ochrophyta</taxon>
        <taxon>Bacillariophyta</taxon>
        <taxon>Bacillariophyceae</taxon>
        <taxon>Bacillariophycidae</taxon>
        <taxon>Bacillariales</taxon>
        <taxon>Bacillariaceae</taxon>
        <taxon>Fragilariopsis</taxon>
    </lineage>
</organism>
<dbReference type="InterPro" id="IPR013057">
    <property type="entry name" value="AA_transpt_TM"/>
</dbReference>
<evidence type="ECO:0000313" key="8">
    <source>
        <dbReference type="EMBL" id="OEU08148.1"/>
    </source>
</evidence>
<feature type="transmembrane region" description="Helical" evidence="6">
    <location>
        <begin position="193"/>
        <end position="215"/>
    </location>
</feature>
<dbReference type="OrthoDB" id="1684102at2759"/>
<dbReference type="PANTHER" id="PTHR22950">
    <property type="entry name" value="AMINO ACID TRANSPORTER"/>
    <property type="match status" value="1"/>
</dbReference>
<evidence type="ECO:0000256" key="1">
    <source>
        <dbReference type="ARBA" id="ARBA00004141"/>
    </source>
</evidence>
<dbReference type="Proteomes" id="UP000095751">
    <property type="component" value="Unassembled WGS sequence"/>
</dbReference>
<dbReference type="AlphaFoldDB" id="A0A1E7EQC4"/>
<feature type="transmembrane region" description="Helical" evidence="6">
    <location>
        <begin position="384"/>
        <end position="405"/>
    </location>
</feature>
<feature type="compositionally biased region" description="Basic and acidic residues" evidence="5">
    <location>
        <begin position="28"/>
        <end position="46"/>
    </location>
</feature>
<keyword evidence="9" id="KW-1185">Reference proteome</keyword>
<feature type="transmembrane region" description="Helical" evidence="6">
    <location>
        <begin position="141"/>
        <end position="163"/>
    </location>
</feature>
<feature type="transmembrane region" description="Helical" evidence="6">
    <location>
        <begin position="282"/>
        <end position="302"/>
    </location>
</feature>
<feature type="transmembrane region" description="Helical" evidence="6">
    <location>
        <begin position="314"/>
        <end position="336"/>
    </location>
</feature>
<dbReference type="KEGG" id="fcy:FRACYDRAFT_250378"/>
<evidence type="ECO:0000313" key="9">
    <source>
        <dbReference type="Proteomes" id="UP000095751"/>
    </source>
</evidence>
<evidence type="ECO:0000256" key="4">
    <source>
        <dbReference type="ARBA" id="ARBA00023136"/>
    </source>
</evidence>
<name>A0A1E7EQC4_9STRA</name>
<feature type="region of interest" description="Disordered" evidence="5">
    <location>
        <begin position="1"/>
        <end position="46"/>
    </location>
</feature>
<proteinExistence type="predicted"/>
<protein>
    <recommendedName>
        <fullName evidence="7">Amino acid transporter transmembrane domain-containing protein</fullName>
    </recommendedName>
</protein>
<keyword evidence="2 6" id="KW-0812">Transmembrane</keyword>
<feature type="transmembrane region" description="Helical" evidence="6">
    <location>
        <begin position="357"/>
        <end position="378"/>
    </location>
</feature>
<accession>A0A1E7EQC4</accession>
<feature type="transmembrane region" description="Helical" evidence="6">
    <location>
        <begin position="417"/>
        <end position="439"/>
    </location>
</feature>
<dbReference type="InParanoid" id="A0A1E7EQC4"/>
<feature type="compositionally biased region" description="Polar residues" evidence="5">
    <location>
        <begin position="1"/>
        <end position="15"/>
    </location>
</feature>
<evidence type="ECO:0000256" key="3">
    <source>
        <dbReference type="ARBA" id="ARBA00022989"/>
    </source>
</evidence>
<feature type="domain" description="Amino acid transporter transmembrane" evidence="7">
    <location>
        <begin position="53"/>
        <end position="395"/>
    </location>
</feature>
<evidence type="ECO:0000259" key="7">
    <source>
        <dbReference type="Pfam" id="PF01490"/>
    </source>
</evidence>
<keyword evidence="4 6" id="KW-0472">Membrane</keyword>
<dbReference type="EMBL" id="KV784382">
    <property type="protein sequence ID" value="OEU08148.1"/>
    <property type="molecule type" value="Genomic_DNA"/>
</dbReference>
<sequence length="455" mass="50121">MDSTLTASSLTQNEKAATAAGENVEGNNTRDVEEQSKPKEKNIAGNKVSDHRKLSLFDTIIMLTTWTTAGVLIAVPYSFGQFGYIGGSMLLLFVILVTLYYLNFLLDVADNCKDGTIMGLGDVGYELAGEKGRKLFETFQFVHLIGWLPVGLQTIAISFQYIVNGNCTGMWSIICCVVLYCLLQCMQSWHHMVWIGYITATIAVLKACVFLPYAYVKYQDDIQDSPEYLSALAFGNPDPTWYNYCVAMTGFFYAFAPVNVLIEIRSSMKDPSQCKKALNISASIQICLYLLAGVMGVVYWGYNVNDPITIEIPRGWLGILLNVVVTLATVLDYFIAAKISNDWVRSKFFPNWSKAGIGSKLVYTLPTTILAIVCVLVIPEFNTLIAVLVSISLIGMNTWAITLAWELGGRNYKANRVLMWTLCAAGLILNAGGLAGALYDVITADYSSNHFCALS</sequence>
<evidence type="ECO:0000256" key="6">
    <source>
        <dbReference type="SAM" id="Phobius"/>
    </source>
</evidence>
<reference evidence="8 9" key="1">
    <citation type="submission" date="2016-09" db="EMBL/GenBank/DDBJ databases">
        <title>Extensive genetic diversity and differential bi-allelic expression allows diatom success in the polar Southern Ocean.</title>
        <authorList>
            <consortium name="DOE Joint Genome Institute"/>
            <person name="Mock T."/>
            <person name="Otillar R.P."/>
            <person name="Strauss J."/>
            <person name="Dupont C."/>
            <person name="Frickenhaus S."/>
            <person name="Maumus F."/>
            <person name="Mcmullan M."/>
            <person name="Sanges R."/>
            <person name="Schmutz J."/>
            <person name="Toseland A."/>
            <person name="Valas R."/>
            <person name="Veluchamy A."/>
            <person name="Ward B.J."/>
            <person name="Allen A."/>
            <person name="Barry K."/>
            <person name="Falciatore A."/>
            <person name="Ferrante M."/>
            <person name="Fortunato A.E."/>
            <person name="Gloeckner G."/>
            <person name="Gruber A."/>
            <person name="Hipkin R."/>
            <person name="Janech M."/>
            <person name="Kroth P."/>
            <person name="Leese F."/>
            <person name="Lindquist E."/>
            <person name="Lyon B.R."/>
            <person name="Martin J."/>
            <person name="Mayer C."/>
            <person name="Parker M."/>
            <person name="Quesneville H."/>
            <person name="Raymond J."/>
            <person name="Uhlig C."/>
            <person name="Valentin K.U."/>
            <person name="Worden A.Z."/>
            <person name="Armbrust E.V."/>
            <person name="Bowler C."/>
            <person name="Green B."/>
            <person name="Moulton V."/>
            <person name="Van Oosterhout C."/>
            <person name="Grigoriev I."/>
        </authorList>
    </citation>
    <scope>NUCLEOTIDE SEQUENCE [LARGE SCALE GENOMIC DNA]</scope>
    <source>
        <strain evidence="8 9">CCMP1102</strain>
    </source>
</reference>
<dbReference type="GO" id="GO:0016020">
    <property type="term" value="C:membrane"/>
    <property type="evidence" value="ECO:0007669"/>
    <property type="project" value="UniProtKB-SubCell"/>
</dbReference>
<dbReference type="Pfam" id="PF01490">
    <property type="entry name" value="Aa_trans"/>
    <property type="match status" value="1"/>
</dbReference>
<feature type="transmembrane region" description="Helical" evidence="6">
    <location>
        <begin position="56"/>
        <end position="75"/>
    </location>
</feature>
<dbReference type="GO" id="GO:0015179">
    <property type="term" value="F:L-amino acid transmembrane transporter activity"/>
    <property type="evidence" value="ECO:0007669"/>
    <property type="project" value="TreeGrafter"/>
</dbReference>
<feature type="transmembrane region" description="Helical" evidence="6">
    <location>
        <begin position="169"/>
        <end position="186"/>
    </location>
</feature>